<organism evidence="1 2">
    <name type="scientific">Leptosia nina</name>
    <dbReference type="NCBI Taxonomy" id="320188"/>
    <lineage>
        <taxon>Eukaryota</taxon>
        <taxon>Metazoa</taxon>
        <taxon>Ecdysozoa</taxon>
        <taxon>Arthropoda</taxon>
        <taxon>Hexapoda</taxon>
        <taxon>Insecta</taxon>
        <taxon>Pterygota</taxon>
        <taxon>Neoptera</taxon>
        <taxon>Endopterygota</taxon>
        <taxon>Lepidoptera</taxon>
        <taxon>Glossata</taxon>
        <taxon>Ditrysia</taxon>
        <taxon>Papilionoidea</taxon>
        <taxon>Pieridae</taxon>
        <taxon>Pierinae</taxon>
        <taxon>Leptosia</taxon>
    </lineage>
</organism>
<proteinExistence type="predicted"/>
<evidence type="ECO:0000313" key="1">
    <source>
        <dbReference type="EMBL" id="CAK1544804.1"/>
    </source>
</evidence>
<dbReference type="AlphaFoldDB" id="A0AAV1J8F3"/>
<sequence length="71" mass="8165">MFSRFSQTRKLAIYYSTPSFPLTFLPPLKVEWRQGNESLLPVSQGRDWPETSCIVVSRPHLYGAGCNYRAL</sequence>
<accession>A0AAV1J8F3</accession>
<dbReference type="Proteomes" id="UP001497472">
    <property type="component" value="Unassembled WGS sequence"/>
</dbReference>
<gene>
    <name evidence="1" type="ORF">LNINA_LOCUS4515</name>
</gene>
<reference evidence="1 2" key="1">
    <citation type="submission" date="2023-11" db="EMBL/GenBank/DDBJ databases">
        <authorList>
            <person name="Okamura Y."/>
        </authorList>
    </citation>
    <scope>NUCLEOTIDE SEQUENCE [LARGE SCALE GENOMIC DNA]</scope>
</reference>
<dbReference type="EMBL" id="CAVLEF010000006">
    <property type="protein sequence ID" value="CAK1544804.1"/>
    <property type="molecule type" value="Genomic_DNA"/>
</dbReference>
<protein>
    <submittedName>
        <fullName evidence="1">Uncharacterized protein</fullName>
    </submittedName>
</protein>
<keyword evidence="2" id="KW-1185">Reference proteome</keyword>
<comment type="caution">
    <text evidence="1">The sequence shown here is derived from an EMBL/GenBank/DDBJ whole genome shotgun (WGS) entry which is preliminary data.</text>
</comment>
<evidence type="ECO:0000313" key="2">
    <source>
        <dbReference type="Proteomes" id="UP001497472"/>
    </source>
</evidence>
<name>A0AAV1J8F3_9NEOP</name>